<evidence type="ECO:0000313" key="3">
    <source>
        <dbReference type="Proteomes" id="UP000321947"/>
    </source>
</evidence>
<gene>
    <name evidence="2" type="ORF">E5676_scaffold1161G00180</name>
</gene>
<protein>
    <submittedName>
        <fullName evidence="2">Putative mitochondrial protein</fullName>
    </submittedName>
</protein>
<comment type="caution">
    <text evidence="2">The sequence shown here is derived from an EMBL/GenBank/DDBJ whole genome shotgun (WGS) entry which is preliminary data.</text>
</comment>
<dbReference type="InterPro" id="IPR013103">
    <property type="entry name" value="RVT_2"/>
</dbReference>
<dbReference type="EMBL" id="SSTD01015426">
    <property type="protein sequence ID" value="TYK02690.1"/>
    <property type="molecule type" value="Genomic_DNA"/>
</dbReference>
<sequence>MENPTEPCVDNKMSENDRYDIVVLENVEEKNNGDKTKDRAETTSPDSTIIPKNIYTALEYPEWKNTIMEEIKALEKNKTWKICALPKEHKIVGCKWVFTLKYKANATLDRHKAELVAKRFT</sequence>
<name>A0A5D3BU83_CUCMM</name>
<reference evidence="2 3" key="1">
    <citation type="submission" date="2019-08" db="EMBL/GenBank/DDBJ databases">
        <title>Draft genome sequences of two oriental melons (Cucumis melo L. var makuwa).</title>
        <authorList>
            <person name="Kwon S.-Y."/>
        </authorList>
    </citation>
    <scope>NUCLEOTIDE SEQUENCE [LARGE SCALE GENOMIC DNA]</scope>
    <source>
        <strain evidence="3">cv. Chang Bougi</strain>
        <tissue evidence="2">Leaf</tissue>
    </source>
</reference>
<accession>A0A5D3BU83</accession>
<organism evidence="2 3">
    <name type="scientific">Cucumis melo var. makuwa</name>
    <name type="common">Oriental melon</name>
    <dbReference type="NCBI Taxonomy" id="1194695"/>
    <lineage>
        <taxon>Eukaryota</taxon>
        <taxon>Viridiplantae</taxon>
        <taxon>Streptophyta</taxon>
        <taxon>Embryophyta</taxon>
        <taxon>Tracheophyta</taxon>
        <taxon>Spermatophyta</taxon>
        <taxon>Magnoliopsida</taxon>
        <taxon>eudicotyledons</taxon>
        <taxon>Gunneridae</taxon>
        <taxon>Pentapetalae</taxon>
        <taxon>rosids</taxon>
        <taxon>fabids</taxon>
        <taxon>Cucurbitales</taxon>
        <taxon>Cucurbitaceae</taxon>
        <taxon>Benincaseae</taxon>
        <taxon>Cucumis</taxon>
    </lineage>
</organism>
<evidence type="ECO:0000259" key="1">
    <source>
        <dbReference type="Pfam" id="PF07727"/>
    </source>
</evidence>
<dbReference type="Proteomes" id="UP000321947">
    <property type="component" value="Unassembled WGS sequence"/>
</dbReference>
<feature type="domain" description="Reverse transcriptase Ty1/copia-type" evidence="1">
    <location>
        <begin position="77"/>
        <end position="120"/>
    </location>
</feature>
<dbReference type="AlphaFoldDB" id="A0A5D3BU83"/>
<proteinExistence type="predicted"/>
<evidence type="ECO:0000313" key="2">
    <source>
        <dbReference type="EMBL" id="TYK02690.1"/>
    </source>
</evidence>
<dbReference type="Pfam" id="PF07727">
    <property type="entry name" value="RVT_2"/>
    <property type="match status" value="1"/>
</dbReference>